<dbReference type="GO" id="GO:0003899">
    <property type="term" value="F:DNA-directed RNA polymerase activity"/>
    <property type="evidence" value="ECO:0007669"/>
    <property type="project" value="InterPro"/>
</dbReference>
<dbReference type="GO" id="GO:0005666">
    <property type="term" value="C:RNA polymerase III complex"/>
    <property type="evidence" value="ECO:0007669"/>
    <property type="project" value="TreeGrafter"/>
</dbReference>
<dbReference type="AlphaFoldDB" id="A0A6C0I3F2"/>
<dbReference type="GO" id="GO:0006366">
    <property type="term" value="P:transcription by RNA polymerase II"/>
    <property type="evidence" value="ECO:0007669"/>
    <property type="project" value="TreeGrafter"/>
</dbReference>
<feature type="compositionally biased region" description="Acidic residues" evidence="3">
    <location>
        <begin position="10"/>
        <end position="22"/>
    </location>
</feature>
<dbReference type="GO" id="GO:0005665">
    <property type="term" value="C:RNA polymerase II, core complex"/>
    <property type="evidence" value="ECO:0007669"/>
    <property type="project" value="TreeGrafter"/>
</dbReference>
<dbReference type="SMART" id="SM01409">
    <property type="entry name" value="RNA_pol_Rpb6"/>
    <property type="match status" value="1"/>
</dbReference>
<feature type="compositionally biased region" description="Acidic residues" evidence="3">
    <location>
        <begin position="60"/>
        <end position="80"/>
    </location>
</feature>
<evidence type="ECO:0000256" key="3">
    <source>
        <dbReference type="SAM" id="MobiDB-lite"/>
    </source>
</evidence>
<evidence type="ECO:0000256" key="2">
    <source>
        <dbReference type="ARBA" id="ARBA00023163"/>
    </source>
</evidence>
<dbReference type="GO" id="GO:0042797">
    <property type="term" value="P:tRNA transcription by RNA polymerase III"/>
    <property type="evidence" value="ECO:0007669"/>
    <property type="project" value="TreeGrafter"/>
</dbReference>
<keyword evidence="2" id="KW-0804">Transcription</keyword>
<feature type="region of interest" description="Disordered" evidence="3">
    <location>
        <begin position="1"/>
        <end position="110"/>
    </location>
</feature>
<organism evidence="4">
    <name type="scientific">viral metagenome</name>
    <dbReference type="NCBI Taxonomy" id="1070528"/>
    <lineage>
        <taxon>unclassified sequences</taxon>
        <taxon>metagenomes</taxon>
        <taxon>organismal metagenomes</taxon>
    </lineage>
</organism>
<dbReference type="Pfam" id="PF01192">
    <property type="entry name" value="RNA_pol_Rpb6"/>
    <property type="match status" value="1"/>
</dbReference>
<dbReference type="GO" id="GO:0006360">
    <property type="term" value="P:transcription by RNA polymerase I"/>
    <property type="evidence" value="ECO:0007669"/>
    <property type="project" value="TreeGrafter"/>
</dbReference>
<evidence type="ECO:0000256" key="1">
    <source>
        <dbReference type="ARBA" id="ARBA00022478"/>
    </source>
</evidence>
<name>A0A6C0I3F2_9ZZZZ</name>
<proteinExistence type="predicted"/>
<dbReference type="GO" id="GO:0003677">
    <property type="term" value="F:DNA binding"/>
    <property type="evidence" value="ECO:0007669"/>
    <property type="project" value="InterPro"/>
</dbReference>
<accession>A0A6C0I3F2</accession>
<dbReference type="GO" id="GO:0005736">
    <property type="term" value="C:RNA polymerase I complex"/>
    <property type="evidence" value="ECO:0007669"/>
    <property type="project" value="TreeGrafter"/>
</dbReference>
<reference evidence="4" key="1">
    <citation type="journal article" date="2020" name="Nature">
        <title>Giant virus diversity and host interactions through global metagenomics.</title>
        <authorList>
            <person name="Schulz F."/>
            <person name="Roux S."/>
            <person name="Paez-Espino D."/>
            <person name="Jungbluth S."/>
            <person name="Walsh D.A."/>
            <person name="Denef V.J."/>
            <person name="McMahon K.D."/>
            <person name="Konstantinidis K.T."/>
            <person name="Eloe-Fadrosh E.A."/>
            <person name="Kyrpides N.C."/>
            <person name="Woyke T."/>
        </authorList>
    </citation>
    <scope>NUCLEOTIDE SEQUENCE</scope>
    <source>
        <strain evidence="4">GVMAG-M-3300023184-190</strain>
    </source>
</reference>
<dbReference type="PANTHER" id="PTHR47227:SF5">
    <property type="entry name" value="DNA-DIRECTED RNA POLYMERASES I, II, AND III SUBUNIT RPABC2"/>
    <property type="match status" value="1"/>
</dbReference>
<dbReference type="PANTHER" id="PTHR47227">
    <property type="entry name" value="DNA-DIRECTED RNA POLYMERASE SUBUNIT K"/>
    <property type="match status" value="1"/>
</dbReference>
<dbReference type="InterPro" id="IPR020708">
    <property type="entry name" value="DNA-dir_RNA_polK_14-18kDa_CS"/>
</dbReference>
<dbReference type="SUPFAM" id="SSF63562">
    <property type="entry name" value="RPB6/omega subunit-like"/>
    <property type="match status" value="1"/>
</dbReference>
<protein>
    <submittedName>
        <fullName evidence="4">Uncharacterized protein</fullName>
    </submittedName>
</protein>
<keyword evidence="1" id="KW-0240">DNA-directed RNA polymerase</keyword>
<feature type="compositionally biased region" description="Acidic residues" evidence="3">
    <location>
        <begin position="99"/>
        <end position="110"/>
    </location>
</feature>
<feature type="compositionally biased region" description="Acidic residues" evidence="3">
    <location>
        <begin position="39"/>
        <end position="52"/>
    </location>
</feature>
<dbReference type="PROSITE" id="PS01111">
    <property type="entry name" value="RNA_POL_K_14KD"/>
    <property type="match status" value="1"/>
</dbReference>
<evidence type="ECO:0000313" key="4">
    <source>
        <dbReference type="EMBL" id="QHT87319.1"/>
    </source>
</evidence>
<dbReference type="InterPro" id="IPR036161">
    <property type="entry name" value="RPB6/omega-like_sf"/>
</dbReference>
<dbReference type="InterPro" id="IPR006110">
    <property type="entry name" value="Pol_omega/Rpo6/RPB6"/>
</dbReference>
<sequence>MSSILTFDLPEVEDLPLTDDEKDPSSVLELAANMRKTGDDDDEDEDDDDEDNDVVKDKREDEDEDEDEDDDEEEDEDEEEKGLNDNIGTTHSLLPSIDLSDDDDGDDDDEHYLQKFEDSIHSDIISKHHPELQVHNYEEVDTMTRVVRNENGVIIDPFHKTLPFITKYEKARILGERAKQINSGAKPMISLVDESIIDGYLIALKEYDEKKIPFIIKRPMPNGACEYWRFSDLEVLL</sequence>
<dbReference type="Gene3D" id="3.90.940.10">
    <property type="match status" value="1"/>
</dbReference>
<dbReference type="EMBL" id="MN740086">
    <property type="protein sequence ID" value="QHT87319.1"/>
    <property type="molecule type" value="Genomic_DNA"/>
</dbReference>